<dbReference type="Proteomes" id="UP000823674">
    <property type="component" value="Chromosome A06"/>
</dbReference>
<keyword evidence="4" id="KW-0067">ATP-binding</keyword>
<accession>A0ABQ7M3C1</accession>
<evidence type="ECO:0000256" key="5">
    <source>
        <dbReference type="ARBA" id="ARBA00022917"/>
    </source>
</evidence>
<evidence type="ECO:0000256" key="3">
    <source>
        <dbReference type="ARBA" id="ARBA00022741"/>
    </source>
</evidence>
<gene>
    <name evidence="9" type="primary">A06g504510.1_BraROA</name>
    <name evidence="9" type="ORF">IGI04_023255</name>
</gene>
<keyword evidence="6" id="KW-0030">Aminoacyl-tRNA synthetase</keyword>
<evidence type="ECO:0000256" key="1">
    <source>
        <dbReference type="ARBA" id="ARBA00012814"/>
    </source>
</evidence>
<evidence type="ECO:0000256" key="2">
    <source>
        <dbReference type="ARBA" id="ARBA00022598"/>
    </source>
</evidence>
<proteinExistence type="predicted"/>
<protein>
    <recommendedName>
        <fullName evidence="1">phenylalanine--tRNA ligase</fullName>
        <ecNumber evidence="1">6.1.1.20</ecNumber>
    </recommendedName>
</protein>
<dbReference type="PANTHER" id="PTHR11538">
    <property type="entry name" value="PHENYLALANYL-TRNA SYNTHETASE"/>
    <property type="match status" value="1"/>
</dbReference>
<dbReference type="EMBL" id="JADBGQ010000006">
    <property type="protein sequence ID" value="KAG5393292.1"/>
    <property type="molecule type" value="Genomic_DNA"/>
</dbReference>
<dbReference type="Gene3D" id="3.30.930.10">
    <property type="entry name" value="Bira Bifunctional Protein, Domain 2"/>
    <property type="match status" value="1"/>
</dbReference>
<dbReference type="InterPro" id="IPR002319">
    <property type="entry name" value="Phenylalanyl-tRNA_Synthase"/>
</dbReference>
<dbReference type="PROSITE" id="PS50862">
    <property type="entry name" value="AA_TRNA_LIGASE_II"/>
    <property type="match status" value="1"/>
</dbReference>
<keyword evidence="3" id="KW-0547">Nucleotide-binding</keyword>
<feature type="signal peptide" evidence="7">
    <location>
        <begin position="1"/>
        <end position="23"/>
    </location>
</feature>
<keyword evidence="10" id="KW-1185">Reference proteome</keyword>
<dbReference type="Pfam" id="PF01409">
    <property type="entry name" value="tRNA-synt_2d"/>
    <property type="match status" value="1"/>
</dbReference>
<reference evidence="9 10" key="1">
    <citation type="submission" date="2021-03" db="EMBL/GenBank/DDBJ databases">
        <authorList>
            <person name="King G.J."/>
            <person name="Bancroft I."/>
            <person name="Baten A."/>
            <person name="Bloomfield J."/>
            <person name="Borpatragohain P."/>
            <person name="He Z."/>
            <person name="Irish N."/>
            <person name="Irwin J."/>
            <person name="Liu K."/>
            <person name="Mauleon R.P."/>
            <person name="Moore J."/>
            <person name="Morris R."/>
            <person name="Ostergaard L."/>
            <person name="Wang B."/>
            <person name="Wells R."/>
        </authorList>
    </citation>
    <scope>NUCLEOTIDE SEQUENCE [LARGE SCALE GENOMIC DNA]</scope>
    <source>
        <strain evidence="9">R-o-18</strain>
        <tissue evidence="9">Leaf</tissue>
    </source>
</reference>
<comment type="caution">
    <text evidence="9">The sequence shown here is derived from an EMBL/GenBank/DDBJ whole genome shotgun (WGS) entry which is preliminary data.</text>
</comment>
<evidence type="ECO:0000256" key="7">
    <source>
        <dbReference type="SAM" id="SignalP"/>
    </source>
</evidence>
<sequence length="225" mass="25789">MEPLIIFLARFPWIVWFLWKARNEKIFNGKQVLPPDTELHATQEEENWRVAQVIEKKDTTGDFRLSNGRNLENDSQLPRCQVDASWVTNSTVSGGGFVFDLAPEIHTYGSLGMDHVLSPMHAEVTYEKKGLCDCAFTGMSELRFKPAYNPYTEPSMEIFSYHAGLKKWVEIGNSGMFRPEMLQPMGLPEDVRVVAWGLSLERPTMILYKCDNIRELFGHNVQDLT</sequence>
<organism evidence="9 10">
    <name type="scientific">Brassica rapa subsp. trilocularis</name>
    <dbReference type="NCBI Taxonomy" id="1813537"/>
    <lineage>
        <taxon>Eukaryota</taxon>
        <taxon>Viridiplantae</taxon>
        <taxon>Streptophyta</taxon>
        <taxon>Embryophyta</taxon>
        <taxon>Tracheophyta</taxon>
        <taxon>Spermatophyta</taxon>
        <taxon>Magnoliopsida</taxon>
        <taxon>eudicotyledons</taxon>
        <taxon>Gunneridae</taxon>
        <taxon>Pentapetalae</taxon>
        <taxon>rosids</taxon>
        <taxon>malvids</taxon>
        <taxon>Brassicales</taxon>
        <taxon>Brassicaceae</taxon>
        <taxon>Brassiceae</taxon>
        <taxon>Brassica</taxon>
    </lineage>
</organism>
<keyword evidence="7" id="KW-0732">Signal</keyword>
<dbReference type="EC" id="6.1.1.20" evidence="1"/>
<keyword evidence="2" id="KW-0436">Ligase</keyword>
<feature type="domain" description="Aminoacyl-transfer RNA synthetases class-II family profile" evidence="8">
    <location>
        <begin position="1"/>
        <end position="225"/>
    </location>
</feature>
<evidence type="ECO:0000256" key="6">
    <source>
        <dbReference type="ARBA" id="ARBA00023146"/>
    </source>
</evidence>
<feature type="chain" id="PRO_5046184315" description="phenylalanine--tRNA ligase" evidence="7">
    <location>
        <begin position="24"/>
        <end position="225"/>
    </location>
</feature>
<dbReference type="SUPFAM" id="SSF55681">
    <property type="entry name" value="Class II aaRS and biotin synthetases"/>
    <property type="match status" value="1"/>
</dbReference>
<name>A0ABQ7M3C1_BRACM</name>
<evidence type="ECO:0000313" key="10">
    <source>
        <dbReference type="Proteomes" id="UP000823674"/>
    </source>
</evidence>
<evidence type="ECO:0000313" key="9">
    <source>
        <dbReference type="EMBL" id="KAG5393292.1"/>
    </source>
</evidence>
<evidence type="ECO:0000259" key="8">
    <source>
        <dbReference type="PROSITE" id="PS50862"/>
    </source>
</evidence>
<evidence type="ECO:0000256" key="4">
    <source>
        <dbReference type="ARBA" id="ARBA00022840"/>
    </source>
</evidence>
<dbReference type="InterPro" id="IPR045864">
    <property type="entry name" value="aa-tRNA-synth_II/BPL/LPL"/>
</dbReference>
<keyword evidence="5" id="KW-0648">Protein biosynthesis</keyword>
<dbReference type="PANTHER" id="PTHR11538:SF78">
    <property type="entry name" value="PHENYLALANINE--TRNA LIGASE"/>
    <property type="match status" value="1"/>
</dbReference>
<dbReference type="InterPro" id="IPR006195">
    <property type="entry name" value="aa-tRNA-synth_II"/>
</dbReference>